<dbReference type="Pfam" id="PF06985">
    <property type="entry name" value="HET"/>
    <property type="match status" value="1"/>
</dbReference>
<dbReference type="CDD" id="cd00180">
    <property type="entry name" value="PKc"/>
    <property type="match status" value="1"/>
</dbReference>
<dbReference type="PANTHER" id="PTHR24148:SF73">
    <property type="entry name" value="HET DOMAIN PROTEIN (AFU_ORTHOLOGUE AFUA_8G01020)"/>
    <property type="match status" value="1"/>
</dbReference>
<accession>A0A6A5YY97</accession>
<feature type="region of interest" description="Disordered" evidence="2">
    <location>
        <begin position="100"/>
        <end position="121"/>
    </location>
</feature>
<dbReference type="Gene3D" id="1.10.510.10">
    <property type="entry name" value="Transferase(Phosphotransferase) domain 1"/>
    <property type="match status" value="1"/>
</dbReference>
<organism evidence="5 6">
    <name type="scientific">Lophiotrema nucula</name>
    <dbReference type="NCBI Taxonomy" id="690887"/>
    <lineage>
        <taxon>Eukaryota</taxon>
        <taxon>Fungi</taxon>
        <taxon>Dikarya</taxon>
        <taxon>Ascomycota</taxon>
        <taxon>Pezizomycotina</taxon>
        <taxon>Dothideomycetes</taxon>
        <taxon>Pleosporomycetidae</taxon>
        <taxon>Pleosporales</taxon>
        <taxon>Lophiotremataceae</taxon>
        <taxon>Lophiotrema</taxon>
    </lineage>
</organism>
<dbReference type="PANTHER" id="PTHR24148">
    <property type="entry name" value="ANKYRIN REPEAT DOMAIN-CONTAINING PROTEIN 39 HOMOLOG-RELATED"/>
    <property type="match status" value="1"/>
</dbReference>
<evidence type="ECO:0000259" key="4">
    <source>
        <dbReference type="PROSITE" id="PS50157"/>
    </source>
</evidence>
<evidence type="ECO:0000313" key="5">
    <source>
        <dbReference type="EMBL" id="KAF2111071.1"/>
    </source>
</evidence>
<keyword evidence="1" id="KW-0863">Zinc-finger</keyword>
<keyword evidence="6" id="KW-1185">Reference proteome</keyword>
<dbReference type="InterPro" id="IPR008271">
    <property type="entry name" value="Ser/Thr_kinase_AS"/>
</dbReference>
<feature type="compositionally biased region" description="Polar residues" evidence="2">
    <location>
        <begin position="1007"/>
        <end position="1016"/>
    </location>
</feature>
<keyword evidence="1" id="KW-0862">Zinc</keyword>
<evidence type="ECO:0000313" key="6">
    <source>
        <dbReference type="Proteomes" id="UP000799770"/>
    </source>
</evidence>
<sequence>MDNYPNNANSTSAPTPTSMAAVGASYASESQIAGIERHPIQSALPMAFNGTPTTSTMTSSLGCSLRNDTIGTTSSAPTSFAEPTALAVIPWLPTDRRGKRRQDELILDESSKRVKESAPKKTSVDAQASDIIISWILGNPAIAPTPSHPHLEALEAITRVEYKAINHWIHERFGHQNANGNDVAMNSDEVLRAWAKHHPQGVPDPEILDAFSTLGRTDFRTIYRWFHAYSQGNEPRAPDLDVLPASTQVDAPDLLLDQAPSQAAVPYNGNELVAMSNIARLQDAALAAALEKDCTASKSTAEVAANMQSPWDPNKRFPCVLGCGHTCDNKSEFIRHEICYAQETWICNLPEFIQSGAGERVCTSQKCMLHDEHDWATEHEGHVSCSMKPLQAGRCGRIFFRADHLKQHNRIHHHQLGLSNEYVNSCTYSLKNDSFPRRCGFCGYTWASYQDRVDHLEEHFKNGRGLDTWQDPWLDPDSEANDDSDDDNNHDGNDSDGDNNDNDRGGDAKEFDDSHFNSFMDNFDPYYDLGGDGSREAGSESSDFFRYGFYSAALGLLDAISRFHSGLGPPPTHEKDSSPAIAAAWKQLEASQMQGSFWALVKMKGYNRFAVTTLYPMAFRLLELTGVGATSVVNKVSIGDSTRSVLAIKHTRLGGSPQDVRAQVTSFIRDYFVMSTMRHPHVLKAYGLSLESSRLGILMPAAETDMQKVFDQGPLTRATRPLLDRAFGCLASALSHIHEQGVHHHDIKPANILIRKGSVMLCDFGISRLEYRRDIGVPQLSYRGNAFTRKYAAPERIYGLGHSNDHTKWDVWSLGCVYLEILGFLNGHPVIELNHSPSSIEHERLLLKLRELRGHTVSQNELTIVQAMRSTSPTKRPSAPELARLFPSFDCCGIRDHPPSRIEELLRNMMDTQSSENIKIAVLDIGLTIEEEDRAKVGSRPHRKDDAVHDQAQTNISPLDRSDALTTSLLYRDLHSAPKTDLYSNATTRVQRWIEAQESSSQAPASDLTSSVTPGRSDTHKRFFCSCCVGLGRVGGFQTKYDWKRHMENCHENITEPSPRAPKLTMLSPTRYAYRSLQPVRREIRLLQLLPSEDFDARLHGRIEHVSLDDKDHRPYEALSYVWGDPEARDEIYIADSLVRTTKNLGLALRHLRRSIEPRILWIDAVCINQEDNMEKGSQIRQMTSIYSSAQRVVAWLGESDQSLCCPWQSCKGHGKSETLEKWAERCDHAKPLRWYHEMVNNILGRPWFKRLWTVQEAVLAPSLTFVLGSQDLSNMCDELHEDESSSDGGSKVHFLHGTVRDFLFGSRSGSKLGSTRSAVHDWLSVTAFLRQRREELRLLELLERFRGYQATDDRDKVYAIIGLLSLKDRQRLVLDYSMSTADLYSSVARSIITQSGSLEVLSYAAKDRDGPGSLKMLPSWVPDWTQRRTIPTIWSHQFDAAQLSSQLCIFGQDTTRWTAYALWDDPDVLTGEFQEDQLDDNSQHTRLRLTSILVDTLIDDLYPLCKGSGNRVALDSFRMSSRARAICLGKDIVTNLKHWTESKGHVKQTRYKLGIRAMLKAWACAGLTLAPDGTWARVETSSDLDPSTLTNDSVSPSMEAYLISVTMRSGQRKAFVTGDGFFGIGPASAHHGDIVAVFPGGRVPFVLRKAASGQYRLIGECYVHGLMDGEALGLGRAFTEVVIV</sequence>
<feature type="region of interest" description="Disordered" evidence="2">
    <location>
        <begin position="936"/>
        <end position="955"/>
    </location>
</feature>
<dbReference type="EMBL" id="ML977335">
    <property type="protein sequence ID" value="KAF2111071.1"/>
    <property type="molecule type" value="Genomic_DNA"/>
</dbReference>
<proteinExistence type="predicted"/>
<dbReference type="OrthoDB" id="2157530at2759"/>
<feature type="region of interest" description="Disordered" evidence="2">
    <location>
        <begin position="470"/>
        <end position="511"/>
    </location>
</feature>
<dbReference type="Proteomes" id="UP000799770">
    <property type="component" value="Unassembled WGS sequence"/>
</dbReference>
<evidence type="ECO:0000256" key="1">
    <source>
        <dbReference type="PROSITE-ProRule" id="PRU00042"/>
    </source>
</evidence>
<dbReference type="InterPro" id="IPR052895">
    <property type="entry name" value="HetReg/Transcr_Mod"/>
</dbReference>
<dbReference type="InterPro" id="IPR000719">
    <property type="entry name" value="Prot_kinase_dom"/>
</dbReference>
<feature type="compositionally biased region" description="Basic and acidic residues" evidence="2">
    <location>
        <begin position="501"/>
        <end position="511"/>
    </location>
</feature>
<dbReference type="InterPro" id="IPR013087">
    <property type="entry name" value="Znf_C2H2_type"/>
</dbReference>
<gene>
    <name evidence="5" type="ORF">BDV96DRAFT_650180</name>
</gene>
<keyword evidence="1" id="KW-0479">Metal-binding</keyword>
<feature type="compositionally biased region" description="Acidic residues" evidence="2">
    <location>
        <begin position="474"/>
        <end position="486"/>
    </location>
</feature>
<dbReference type="GO" id="GO:0004672">
    <property type="term" value="F:protein kinase activity"/>
    <property type="evidence" value="ECO:0007669"/>
    <property type="project" value="InterPro"/>
</dbReference>
<dbReference type="InterPro" id="IPR010730">
    <property type="entry name" value="HET"/>
</dbReference>
<feature type="region of interest" description="Disordered" evidence="2">
    <location>
        <begin position="996"/>
        <end position="1017"/>
    </location>
</feature>
<dbReference type="InterPro" id="IPR011009">
    <property type="entry name" value="Kinase-like_dom_sf"/>
</dbReference>
<dbReference type="SUPFAM" id="SSF56112">
    <property type="entry name" value="Protein kinase-like (PK-like)"/>
    <property type="match status" value="1"/>
</dbReference>
<dbReference type="PROSITE" id="PS50011">
    <property type="entry name" value="PROTEIN_KINASE_DOM"/>
    <property type="match status" value="1"/>
</dbReference>
<evidence type="ECO:0008006" key="7">
    <source>
        <dbReference type="Google" id="ProtNLM"/>
    </source>
</evidence>
<feature type="compositionally biased region" description="Basic and acidic residues" evidence="2">
    <location>
        <begin position="101"/>
        <end position="121"/>
    </location>
</feature>
<name>A0A6A5YY97_9PLEO</name>
<dbReference type="PROSITE" id="PS50157">
    <property type="entry name" value="ZINC_FINGER_C2H2_2"/>
    <property type="match status" value="1"/>
</dbReference>
<evidence type="ECO:0000259" key="3">
    <source>
        <dbReference type="PROSITE" id="PS50011"/>
    </source>
</evidence>
<dbReference type="GO" id="GO:0008270">
    <property type="term" value="F:zinc ion binding"/>
    <property type="evidence" value="ECO:0007669"/>
    <property type="project" value="UniProtKB-KW"/>
</dbReference>
<feature type="compositionally biased region" description="Low complexity" evidence="2">
    <location>
        <begin position="996"/>
        <end position="1006"/>
    </location>
</feature>
<feature type="domain" description="Protein kinase" evidence="3">
    <location>
        <begin position="619"/>
        <end position="889"/>
    </location>
</feature>
<dbReference type="Pfam" id="PF26639">
    <property type="entry name" value="Het-6_barrel"/>
    <property type="match status" value="1"/>
</dbReference>
<dbReference type="Gene3D" id="3.30.200.20">
    <property type="entry name" value="Phosphorylase Kinase, domain 1"/>
    <property type="match status" value="1"/>
</dbReference>
<protein>
    <recommendedName>
        <fullName evidence="7">Protein kinase domain-containing protein</fullName>
    </recommendedName>
</protein>
<dbReference type="PROSITE" id="PS00108">
    <property type="entry name" value="PROTEIN_KINASE_ST"/>
    <property type="match status" value="1"/>
</dbReference>
<dbReference type="SMART" id="SM00220">
    <property type="entry name" value="S_TKc"/>
    <property type="match status" value="1"/>
</dbReference>
<feature type="domain" description="C2H2-type" evidence="4">
    <location>
        <begin position="383"/>
        <end position="412"/>
    </location>
</feature>
<dbReference type="GO" id="GO:0005524">
    <property type="term" value="F:ATP binding"/>
    <property type="evidence" value="ECO:0007669"/>
    <property type="project" value="InterPro"/>
</dbReference>
<evidence type="ECO:0000256" key="2">
    <source>
        <dbReference type="SAM" id="MobiDB-lite"/>
    </source>
</evidence>
<dbReference type="Pfam" id="PF00069">
    <property type="entry name" value="Pkinase"/>
    <property type="match status" value="1"/>
</dbReference>
<reference evidence="5" key="1">
    <citation type="journal article" date="2020" name="Stud. Mycol.">
        <title>101 Dothideomycetes genomes: a test case for predicting lifestyles and emergence of pathogens.</title>
        <authorList>
            <person name="Haridas S."/>
            <person name="Albert R."/>
            <person name="Binder M."/>
            <person name="Bloem J."/>
            <person name="Labutti K."/>
            <person name="Salamov A."/>
            <person name="Andreopoulos B."/>
            <person name="Baker S."/>
            <person name="Barry K."/>
            <person name="Bills G."/>
            <person name="Bluhm B."/>
            <person name="Cannon C."/>
            <person name="Castanera R."/>
            <person name="Culley D."/>
            <person name="Daum C."/>
            <person name="Ezra D."/>
            <person name="Gonzalez J."/>
            <person name="Henrissat B."/>
            <person name="Kuo A."/>
            <person name="Liang C."/>
            <person name="Lipzen A."/>
            <person name="Lutzoni F."/>
            <person name="Magnuson J."/>
            <person name="Mondo S."/>
            <person name="Nolan M."/>
            <person name="Ohm R."/>
            <person name="Pangilinan J."/>
            <person name="Park H.-J."/>
            <person name="Ramirez L."/>
            <person name="Alfaro M."/>
            <person name="Sun H."/>
            <person name="Tritt A."/>
            <person name="Yoshinaga Y."/>
            <person name="Zwiers L.-H."/>
            <person name="Turgeon B."/>
            <person name="Goodwin S."/>
            <person name="Spatafora J."/>
            <person name="Crous P."/>
            <person name="Grigoriev I."/>
        </authorList>
    </citation>
    <scope>NUCLEOTIDE SEQUENCE</scope>
    <source>
        <strain evidence="5">CBS 627.86</strain>
    </source>
</reference>